<dbReference type="InterPro" id="IPR012677">
    <property type="entry name" value="Nucleotide-bd_a/b_plait_sf"/>
</dbReference>
<evidence type="ECO:0000256" key="13">
    <source>
        <dbReference type="SAM" id="MobiDB-lite"/>
    </source>
</evidence>
<sequence length="907" mass="102271">MYRVAASSEGGLCRLYGRALQTRRTASSFTNNRTTLTPRSSTSLFARNAPALQKQMSTVGSLRPSFPHLAVPARPIQMARTTRVPNASIKRGLSTEKEASAVEEELPLKYGMLYFDNAYPLKMGWMDIRYTLLRPGWKSLERKAKNDLVPPENGMPFHFKIGGIEPRLKDGGMFVHFSYVHPSSYTTKEALKEIESRCEQHLMSHGHYMWFNFQKVRAFLVKGSPFLEDMASRYPNKRVRIEYSGDIGVEGLYTLFRKYGKIVDIFQVAPVKDMPKQAIVQYSFMRASTSAKNCLHGAEVNGVQISVTYERTLKGNVIWTWLSNHPRLSVPLGGFAVAGVSYIVFDPVRVFSMHAKITKLFNVNEYPILKWLRKETVGRLARAPIDSMQATGWREREEEEEKLRVWLRNPPETFAIVQGPRGSGKTDMVEYAVKEKKHRVIIRCEELANARSEGEILTTLAKQVGYIPLFQFMNTLNNMMDMAIAATTGQKAGKCRLSATFEGQLKKILDTLTIAIQQSSPTSGMSNVSPEAIMKKIELTLEEKARKAVESANSGSLPVQSIDSKQARKAKKDKAHEETKGCDPDDIPVVIIDGYMSREKGPHAKELWTFLADWAAVLVENHVAHVIFISNSVATAKPLSKALPNMTFETIVLSDATLDSAMEFVHKHLDKEEYPNLIQSVKTIGGRLTDLELFVQKVKAGMGPDDAMNDILGRAVIEVRKSAFDFDNADKKQNWTAIQFWAVMKLLAKSDAVSFDELRIHPLFKNDESPFGGMEQAELITIHHRNGRPFSVRPGKPIYRAAFQEILSDEGFAAFMDLESSTFLEKDESTKVAKWEAELRELSNLLHQDGSWFFGGGRVPKEVDVRIKWLMKKLAESHTKIEQYEQEMVKSKKEIASLRVNNDSSSS</sequence>
<keyword evidence="12" id="KW-0175">Coiled coil</keyword>
<keyword evidence="5 11" id="KW-0999">Mitochondrion inner membrane</keyword>
<feature type="region of interest" description="Disordered" evidence="13">
    <location>
        <begin position="550"/>
        <end position="582"/>
    </location>
</feature>
<dbReference type="GO" id="GO:0003723">
    <property type="term" value="F:RNA binding"/>
    <property type="evidence" value="ECO:0007669"/>
    <property type="project" value="UniProtKB-UniRule"/>
</dbReference>
<gene>
    <name evidence="15" type="ORF">KVV02_000810</name>
</gene>
<comment type="similarity">
    <text evidence="2 11">Belongs to the YME2 family.</text>
</comment>
<evidence type="ECO:0000256" key="12">
    <source>
        <dbReference type="SAM" id="Coils"/>
    </source>
</evidence>
<evidence type="ECO:0000256" key="10">
    <source>
        <dbReference type="ARBA" id="ARBA00025276"/>
    </source>
</evidence>
<comment type="subcellular location">
    <subcellularLocation>
        <location evidence="1 11">Mitochondrion inner membrane</location>
        <topology evidence="1 11">Single-pass membrane protein</topology>
    </subcellularLocation>
</comment>
<keyword evidence="7" id="KW-1133">Transmembrane helix</keyword>
<dbReference type="PANTHER" id="PTHR32198">
    <property type="entry name" value="MITOCHONDRIAL ESCAPE PROTEIN 2"/>
    <property type="match status" value="1"/>
</dbReference>
<evidence type="ECO:0000256" key="4">
    <source>
        <dbReference type="ARBA" id="ARBA00022692"/>
    </source>
</evidence>
<keyword evidence="4" id="KW-0812">Transmembrane</keyword>
<keyword evidence="11" id="KW-0507">mRNA processing</keyword>
<feature type="domain" description="Mitochondrial escape protein 2 C-terminal" evidence="14">
    <location>
        <begin position="396"/>
        <end position="845"/>
    </location>
</feature>
<evidence type="ECO:0000313" key="16">
    <source>
        <dbReference type="Proteomes" id="UP000717515"/>
    </source>
</evidence>
<evidence type="ECO:0000259" key="14">
    <source>
        <dbReference type="Pfam" id="PF10443"/>
    </source>
</evidence>
<dbReference type="PANTHER" id="PTHR32198:SF2">
    <property type="entry name" value="MITOCHONDRIAL ESCAPE PROTEIN 2"/>
    <property type="match status" value="1"/>
</dbReference>
<protein>
    <recommendedName>
        <fullName evidence="3 11">Mitochondrial escape protein 2</fullName>
    </recommendedName>
</protein>
<accession>A0A9P8A353</accession>
<dbReference type="GO" id="GO:0006397">
    <property type="term" value="P:mRNA processing"/>
    <property type="evidence" value="ECO:0007669"/>
    <property type="project" value="UniProtKB-UniRule"/>
</dbReference>
<organism evidence="15 16">
    <name type="scientific">Mortierella alpina</name>
    <name type="common">Oleaginous fungus</name>
    <name type="synonym">Mortierella renispora</name>
    <dbReference type="NCBI Taxonomy" id="64518"/>
    <lineage>
        <taxon>Eukaryota</taxon>
        <taxon>Fungi</taxon>
        <taxon>Fungi incertae sedis</taxon>
        <taxon>Mucoromycota</taxon>
        <taxon>Mortierellomycotina</taxon>
        <taxon>Mortierellomycetes</taxon>
        <taxon>Mortierellales</taxon>
        <taxon>Mortierellaceae</taxon>
        <taxon>Mortierella</taxon>
    </lineage>
</organism>
<keyword evidence="6" id="KW-0809">Transit peptide</keyword>
<evidence type="ECO:0000256" key="2">
    <source>
        <dbReference type="ARBA" id="ARBA00010320"/>
    </source>
</evidence>
<reference evidence="15" key="1">
    <citation type="submission" date="2021-07" db="EMBL/GenBank/DDBJ databases">
        <title>Draft genome of Mortierella alpina, strain LL118, isolated from an aspen leaf litter sample.</title>
        <authorList>
            <person name="Yang S."/>
            <person name="Vinatzer B.A."/>
        </authorList>
    </citation>
    <scope>NUCLEOTIDE SEQUENCE</scope>
    <source>
        <strain evidence="15">LL118</strain>
    </source>
</reference>
<evidence type="ECO:0000256" key="9">
    <source>
        <dbReference type="ARBA" id="ARBA00023136"/>
    </source>
</evidence>
<dbReference type="Proteomes" id="UP000717515">
    <property type="component" value="Unassembled WGS sequence"/>
</dbReference>
<proteinExistence type="inferred from homology"/>
<evidence type="ECO:0000256" key="8">
    <source>
        <dbReference type="ARBA" id="ARBA00023128"/>
    </source>
</evidence>
<evidence type="ECO:0000256" key="5">
    <source>
        <dbReference type="ARBA" id="ARBA00022792"/>
    </source>
</evidence>
<evidence type="ECO:0000256" key="1">
    <source>
        <dbReference type="ARBA" id="ARBA00004434"/>
    </source>
</evidence>
<dbReference type="AlphaFoldDB" id="A0A9P8A353"/>
<keyword evidence="9" id="KW-0472">Membrane</keyword>
<dbReference type="Gene3D" id="3.30.70.330">
    <property type="match status" value="1"/>
</dbReference>
<dbReference type="EMBL" id="JAIFTL010000100">
    <property type="protein sequence ID" value="KAG9323448.1"/>
    <property type="molecule type" value="Genomic_DNA"/>
</dbReference>
<dbReference type="Pfam" id="PF10443">
    <property type="entry name" value="RNA12"/>
    <property type="match status" value="1"/>
</dbReference>
<dbReference type="Gene3D" id="3.40.50.300">
    <property type="entry name" value="P-loop containing nucleotide triphosphate hydrolases"/>
    <property type="match status" value="1"/>
</dbReference>
<dbReference type="InterPro" id="IPR039627">
    <property type="entry name" value="Yme2_C"/>
</dbReference>
<evidence type="ECO:0000256" key="7">
    <source>
        <dbReference type="ARBA" id="ARBA00022989"/>
    </source>
</evidence>
<dbReference type="SUPFAM" id="SSF52540">
    <property type="entry name" value="P-loop containing nucleoside triphosphate hydrolases"/>
    <property type="match status" value="1"/>
</dbReference>
<dbReference type="InterPro" id="IPR035979">
    <property type="entry name" value="RBD_domain_sf"/>
</dbReference>
<evidence type="ECO:0000313" key="15">
    <source>
        <dbReference type="EMBL" id="KAG9323448.1"/>
    </source>
</evidence>
<comment type="caution">
    <text evidence="15">The sequence shown here is derived from an EMBL/GenBank/DDBJ whole genome shotgun (WGS) entry which is preliminary data.</text>
</comment>
<evidence type="ECO:0000256" key="3">
    <source>
        <dbReference type="ARBA" id="ARBA00020222"/>
    </source>
</evidence>
<evidence type="ECO:0000256" key="6">
    <source>
        <dbReference type="ARBA" id="ARBA00022946"/>
    </source>
</evidence>
<dbReference type="GO" id="GO:0005743">
    <property type="term" value="C:mitochondrial inner membrane"/>
    <property type="evidence" value="ECO:0007669"/>
    <property type="project" value="UniProtKB-SubCell"/>
</dbReference>
<feature type="compositionally biased region" description="Polar residues" evidence="13">
    <location>
        <begin position="551"/>
        <end position="564"/>
    </location>
</feature>
<keyword evidence="11" id="KW-0694">RNA-binding</keyword>
<evidence type="ECO:0000256" key="11">
    <source>
        <dbReference type="RuleBase" id="RU367108"/>
    </source>
</evidence>
<dbReference type="SUPFAM" id="SSF54928">
    <property type="entry name" value="RNA-binding domain, RBD"/>
    <property type="match status" value="1"/>
</dbReference>
<feature type="coiled-coil region" evidence="12">
    <location>
        <begin position="867"/>
        <end position="901"/>
    </location>
</feature>
<keyword evidence="8 11" id="KW-0496">Mitochondrion</keyword>
<dbReference type="InterPro" id="IPR027417">
    <property type="entry name" value="P-loop_NTPase"/>
</dbReference>
<dbReference type="InterPro" id="IPR018850">
    <property type="entry name" value="Mt_escape_2_C"/>
</dbReference>
<comment type="function">
    <text evidence="10 11">Plays a role in maintaining the mitochondrial genome and in controlling the mtDNA escape. Involved in the regulation of mtDNA nucleotide structure and number. May have a dispensable role in early maturation of pre-rRNA.</text>
</comment>
<name>A0A9P8A353_MORAP</name>